<dbReference type="EMBL" id="SDOX01000017">
    <property type="protein sequence ID" value="TFJ84805.1"/>
    <property type="molecule type" value="Genomic_DNA"/>
</dbReference>
<dbReference type="Gene3D" id="3.30.1330.10">
    <property type="entry name" value="PurM-like, N-terminal domain"/>
    <property type="match status" value="1"/>
</dbReference>
<dbReference type="Pfam" id="PF00586">
    <property type="entry name" value="AIRS"/>
    <property type="match status" value="1"/>
</dbReference>
<organism evidence="2 3">
    <name type="scientific">Nannochloropsis salina CCMP1776</name>
    <dbReference type="NCBI Taxonomy" id="1027361"/>
    <lineage>
        <taxon>Eukaryota</taxon>
        <taxon>Sar</taxon>
        <taxon>Stramenopiles</taxon>
        <taxon>Ochrophyta</taxon>
        <taxon>Eustigmatophyceae</taxon>
        <taxon>Eustigmatales</taxon>
        <taxon>Monodopsidaceae</taxon>
        <taxon>Microchloropsis</taxon>
        <taxon>Microchloropsis salina</taxon>
    </lineage>
</organism>
<dbReference type="GO" id="GO:0046084">
    <property type="term" value="P:adenine biosynthetic process"/>
    <property type="evidence" value="ECO:0007669"/>
    <property type="project" value="TreeGrafter"/>
</dbReference>
<dbReference type="GO" id="GO:0004637">
    <property type="term" value="F:phosphoribosylamine-glycine ligase activity"/>
    <property type="evidence" value="ECO:0007669"/>
    <property type="project" value="TreeGrafter"/>
</dbReference>
<comment type="caution">
    <text evidence="2">The sequence shown here is derived from an EMBL/GenBank/DDBJ whole genome shotgun (WGS) entry which is preliminary data.</text>
</comment>
<reference evidence="2 3" key="1">
    <citation type="submission" date="2019-01" db="EMBL/GenBank/DDBJ databases">
        <title>Nuclear Genome Assembly of the Microalgal Biofuel strain Nannochloropsis salina CCMP1776.</title>
        <authorList>
            <person name="Hovde B."/>
        </authorList>
    </citation>
    <scope>NUCLEOTIDE SEQUENCE [LARGE SCALE GENOMIC DNA]</scope>
    <source>
        <strain evidence="2 3">CCMP1776</strain>
    </source>
</reference>
<name>A0A4D9D5R7_9STRA</name>
<protein>
    <recommendedName>
        <fullName evidence="1">PurM-like N-terminal domain-containing protein</fullName>
    </recommendedName>
</protein>
<accession>A0A4D9D5R7</accession>
<dbReference type="Gene3D" id="3.90.650.10">
    <property type="entry name" value="PurM-like C-terminal domain"/>
    <property type="match status" value="1"/>
</dbReference>
<dbReference type="Proteomes" id="UP000355283">
    <property type="component" value="Unassembled WGS sequence"/>
</dbReference>
<dbReference type="InterPro" id="IPR036921">
    <property type="entry name" value="PurM-like_N_sf"/>
</dbReference>
<dbReference type="PANTHER" id="PTHR10520">
    <property type="entry name" value="TRIFUNCTIONAL PURINE BIOSYNTHETIC PROTEIN ADENOSINE-3-RELATED"/>
    <property type="match status" value="1"/>
</dbReference>
<gene>
    <name evidence="2" type="ORF">NSK_003837</name>
</gene>
<dbReference type="OrthoDB" id="2018833at2759"/>
<dbReference type="SUPFAM" id="SSF56042">
    <property type="entry name" value="PurM C-terminal domain-like"/>
    <property type="match status" value="1"/>
</dbReference>
<evidence type="ECO:0000313" key="3">
    <source>
        <dbReference type="Proteomes" id="UP000355283"/>
    </source>
</evidence>
<proteinExistence type="predicted"/>
<dbReference type="AlphaFoldDB" id="A0A4D9D5R7"/>
<dbReference type="SUPFAM" id="SSF55326">
    <property type="entry name" value="PurM N-terminal domain-like"/>
    <property type="match status" value="1"/>
</dbReference>
<sequence length="409" mass="43895">MWSNDPEAALVMHADGAGSKAALAYAYWRETGDVSVWKGIAQDALVMNLDDVYCAGAWRAPCLVTSTIARNRRLVPGLVVKHLIDGLEEVAEELRPWGVAVGMAGGETADLGDQVRTLTVDCTLATRMARADVVDNGNIQAGDWIVGLGSSGPPTKYEASAAHPGAMYNSGIGSNGLTTARHDVLAPAVGKCYPETYDPALQDTAYCGSRLLTDLVEIPGGRGTGQMTVGKLLLSPTRTYAPFLAQLFKSSRGIQDHIHGIVHCTGGGQTKVLRCLPPGRPVHVVKDTLFPTPPVFQMIAQEQLKQEEGLWKEGVRWAQEGQKGKDTGISEAWREMYQVFNMGHRMELYIGGGERHANTVIEMAEALGLTAKVVGHVEEEGGVNGGRHCLTVHHANVAKNGGTQKFVYT</sequence>
<dbReference type="InterPro" id="IPR036676">
    <property type="entry name" value="PurM-like_C_sf"/>
</dbReference>
<dbReference type="GO" id="GO:0005829">
    <property type="term" value="C:cytosol"/>
    <property type="evidence" value="ECO:0007669"/>
    <property type="project" value="TreeGrafter"/>
</dbReference>
<dbReference type="PANTHER" id="PTHR10520:SF12">
    <property type="entry name" value="TRIFUNCTIONAL PURINE BIOSYNTHETIC PROTEIN ADENOSINE-3"/>
    <property type="match status" value="1"/>
</dbReference>
<dbReference type="InterPro" id="IPR016188">
    <property type="entry name" value="PurM-like_N"/>
</dbReference>
<evidence type="ECO:0000259" key="1">
    <source>
        <dbReference type="Pfam" id="PF00586"/>
    </source>
</evidence>
<keyword evidence="3" id="KW-1185">Reference proteome</keyword>
<dbReference type="GO" id="GO:0006189">
    <property type="term" value="P:'de novo' IMP biosynthetic process"/>
    <property type="evidence" value="ECO:0007669"/>
    <property type="project" value="InterPro"/>
</dbReference>
<dbReference type="GO" id="GO:0004641">
    <property type="term" value="F:phosphoribosylformylglycinamidine cyclo-ligase activity"/>
    <property type="evidence" value="ECO:0007669"/>
    <property type="project" value="InterPro"/>
</dbReference>
<dbReference type="InterPro" id="IPR004733">
    <property type="entry name" value="PurM_cligase"/>
</dbReference>
<evidence type="ECO:0000313" key="2">
    <source>
        <dbReference type="EMBL" id="TFJ84805.1"/>
    </source>
</evidence>
<feature type="domain" description="PurM-like N-terminal" evidence="1">
    <location>
        <begin position="6"/>
        <end position="124"/>
    </location>
</feature>